<feature type="region of interest" description="Disordered" evidence="1">
    <location>
        <begin position="327"/>
        <end position="390"/>
    </location>
</feature>
<protein>
    <submittedName>
        <fullName evidence="2">Uncharacterized protein</fullName>
    </submittedName>
</protein>
<dbReference type="AlphaFoldDB" id="A0A0L0FHC7"/>
<dbReference type="InterPro" id="IPR019384">
    <property type="entry name" value="FHIP"/>
</dbReference>
<evidence type="ECO:0000256" key="1">
    <source>
        <dbReference type="SAM" id="MobiDB-lite"/>
    </source>
</evidence>
<feature type="compositionally biased region" description="Basic and acidic residues" evidence="1">
    <location>
        <begin position="52"/>
        <end position="81"/>
    </location>
</feature>
<gene>
    <name evidence="2" type="ORF">SARC_11311</name>
</gene>
<dbReference type="EMBL" id="KQ243218">
    <property type="protein sequence ID" value="KNC76177.1"/>
    <property type="molecule type" value="Genomic_DNA"/>
</dbReference>
<sequence>MTPPRVLLIDSLSSEHAMLRRVALNLLHTLLRAVGAHVLVCLVLPFIVPSQDDDRAQESTRDGYHRPLHQSDDSNEVRRGGDTQSELSYGIEDAFPAHFIDLLTTAHVHSPDDGSFVEYLDGAAAAIHRAETSPWYRTSPDHTPTHSHTQQPHTHTPAHQRNTPHTAGAAPPRDITTRPSDDEDSVMGGTDTPHAQLHAGKHKRLWADRVNLLRALLSRFTHFYTLPVAETVLLTTLMTAMSAFGGRFEELRRYLLDPSANSVTAFGLIEGEEDNPFNTELDSGSTCLYDTLRSVALEGKTFIEAGIDDYEHSAEVLRSAMGRRANAGVRRTASTNMLRGTSGASANKPARSSTKNKTDDYGPSAGCDTGGTDRNIPSGTGMPRSRGGLSGALKRMVSTGVGRRNTGSVAYTEEEHEEVGTDTHVHTGWGTQMSAGNEGVEMPPGLVRRQESANHLQLSSQEKIAIQNMTILEEFLKGLTAYSIEQYALR</sequence>
<feature type="region of interest" description="Disordered" evidence="1">
    <location>
        <begin position="135"/>
        <end position="200"/>
    </location>
</feature>
<dbReference type="Proteomes" id="UP000054560">
    <property type="component" value="Unassembled WGS sequence"/>
</dbReference>
<keyword evidence="3" id="KW-1185">Reference proteome</keyword>
<feature type="compositionally biased region" description="Low complexity" evidence="1">
    <location>
        <begin position="146"/>
        <end position="160"/>
    </location>
</feature>
<name>A0A0L0FHC7_9EUKA</name>
<proteinExistence type="predicted"/>
<evidence type="ECO:0000313" key="3">
    <source>
        <dbReference type="Proteomes" id="UP000054560"/>
    </source>
</evidence>
<feature type="compositionally biased region" description="Polar residues" evidence="1">
    <location>
        <begin position="332"/>
        <end position="355"/>
    </location>
</feature>
<organism evidence="2 3">
    <name type="scientific">Sphaeroforma arctica JP610</name>
    <dbReference type="NCBI Taxonomy" id="667725"/>
    <lineage>
        <taxon>Eukaryota</taxon>
        <taxon>Ichthyosporea</taxon>
        <taxon>Ichthyophonida</taxon>
        <taxon>Sphaeroforma</taxon>
    </lineage>
</organism>
<evidence type="ECO:0000313" key="2">
    <source>
        <dbReference type="EMBL" id="KNC76177.1"/>
    </source>
</evidence>
<dbReference type="PANTHER" id="PTHR21705:SF11">
    <property type="entry name" value="FHIP FAMILY PROTEIN CG3558"/>
    <property type="match status" value="1"/>
</dbReference>
<dbReference type="PANTHER" id="PTHR21705">
    <property type="entry name" value="RAI16 PROTEIN-RELATED"/>
    <property type="match status" value="1"/>
</dbReference>
<feature type="region of interest" description="Disordered" evidence="1">
    <location>
        <begin position="52"/>
        <end position="83"/>
    </location>
</feature>
<accession>A0A0L0FHC7</accession>
<dbReference type="RefSeq" id="XP_014150079.1">
    <property type="nucleotide sequence ID" value="XM_014294604.1"/>
</dbReference>
<reference evidence="2 3" key="1">
    <citation type="submission" date="2011-02" db="EMBL/GenBank/DDBJ databases">
        <title>The Genome Sequence of Sphaeroforma arctica JP610.</title>
        <authorList>
            <consortium name="The Broad Institute Genome Sequencing Platform"/>
            <person name="Russ C."/>
            <person name="Cuomo C."/>
            <person name="Young S.K."/>
            <person name="Zeng Q."/>
            <person name="Gargeya S."/>
            <person name="Alvarado L."/>
            <person name="Berlin A."/>
            <person name="Chapman S.B."/>
            <person name="Chen Z."/>
            <person name="Freedman E."/>
            <person name="Gellesch M."/>
            <person name="Goldberg J."/>
            <person name="Griggs A."/>
            <person name="Gujja S."/>
            <person name="Heilman E."/>
            <person name="Heiman D."/>
            <person name="Howarth C."/>
            <person name="Mehta T."/>
            <person name="Neiman D."/>
            <person name="Pearson M."/>
            <person name="Roberts A."/>
            <person name="Saif S."/>
            <person name="Shea T."/>
            <person name="Shenoy N."/>
            <person name="Sisk P."/>
            <person name="Stolte C."/>
            <person name="Sykes S."/>
            <person name="White J."/>
            <person name="Yandava C."/>
            <person name="Burger G."/>
            <person name="Gray M.W."/>
            <person name="Holland P.W.H."/>
            <person name="King N."/>
            <person name="Lang F.B.F."/>
            <person name="Roger A.J."/>
            <person name="Ruiz-Trillo I."/>
            <person name="Haas B."/>
            <person name="Nusbaum C."/>
            <person name="Birren B."/>
        </authorList>
    </citation>
    <scope>NUCLEOTIDE SEQUENCE [LARGE SCALE GENOMIC DNA]</scope>
    <source>
        <strain evidence="2 3">JP610</strain>
    </source>
</reference>
<dbReference type="GeneID" id="25911815"/>